<protein>
    <submittedName>
        <fullName evidence="1">Uncharacterized protein</fullName>
    </submittedName>
</protein>
<keyword evidence="2" id="KW-1185">Reference proteome</keyword>
<accession>A0ACB8ED57</accession>
<dbReference type="EMBL" id="CM037629">
    <property type="protein sequence ID" value="KAH7990268.1"/>
    <property type="molecule type" value="Genomic_DNA"/>
</dbReference>
<sequence length="392" mass="42745">MVQGGNTNEDEETQKARQFLQAAGGRSYHYHPIILTHLLLEQSRLKTQLTLPHINLDANVPSHMLHLCAVVRGGLHTGNTFPGLSLEPLPHFGQGKPPQLALTQGKGQAIKKEGPRTTWCRGETPTKVDMPCALEPLLVCYVCLLSLEAEEKISTNNFTPRKPVSAFVKAALPSLPCPCTKGTLAGSFPRAAAAGPEPPPTPRRTPKYLPPLAVGCRRPAGHTSAKTHQAAALADLATQNQTLQMCHPQQDLLSVVEHTAEFQSSGQDLEWNYVAILDQYLEGLNENILDAVARVDPAMNLASLTHLCLHIVRRLEDTRRNKEGSRRWAWSKLPLVPPQTAPRSTSDQVEPMQVGAVWPPLTPEEWPICAPIVGVQSGLPSPLKNGQPVLLL</sequence>
<name>A0ACB8ED57_9SAUR</name>
<dbReference type="Proteomes" id="UP000827872">
    <property type="component" value="Linkage Group LG16"/>
</dbReference>
<comment type="caution">
    <text evidence="1">The sequence shown here is derived from an EMBL/GenBank/DDBJ whole genome shotgun (WGS) entry which is preliminary data.</text>
</comment>
<gene>
    <name evidence="1" type="ORF">K3G42_004983</name>
</gene>
<evidence type="ECO:0000313" key="1">
    <source>
        <dbReference type="EMBL" id="KAH7990268.1"/>
    </source>
</evidence>
<proteinExistence type="predicted"/>
<organism evidence="1 2">
    <name type="scientific">Sphaerodactylus townsendi</name>
    <dbReference type="NCBI Taxonomy" id="933632"/>
    <lineage>
        <taxon>Eukaryota</taxon>
        <taxon>Metazoa</taxon>
        <taxon>Chordata</taxon>
        <taxon>Craniata</taxon>
        <taxon>Vertebrata</taxon>
        <taxon>Euteleostomi</taxon>
        <taxon>Lepidosauria</taxon>
        <taxon>Squamata</taxon>
        <taxon>Bifurcata</taxon>
        <taxon>Gekkota</taxon>
        <taxon>Sphaerodactylidae</taxon>
        <taxon>Sphaerodactylus</taxon>
    </lineage>
</organism>
<evidence type="ECO:0000313" key="2">
    <source>
        <dbReference type="Proteomes" id="UP000827872"/>
    </source>
</evidence>
<reference evidence="1" key="1">
    <citation type="submission" date="2021-08" db="EMBL/GenBank/DDBJ databases">
        <title>The first chromosome-level gecko genome reveals the dynamic sex chromosomes of Neotropical dwarf geckos (Sphaerodactylidae: Sphaerodactylus).</title>
        <authorList>
            <person name="Pinto B.J."/>
            <person name="Keating S.E."/>
            <person name="Gamble T."/>
        </authorList>
    </citation>
    <scope>NUCLEOTIDE SEQUENCE</scope>
    <source>
        <strain evidence="1">TG3544</strain>
    </source>
</reference>